<keyword evidence="2" id="KW-1185">Reference proteome</keyword>
<dbReference type="AlphaFoldDB" id="A0A368YG61"/>
<dbReference type="OrthoDB" id="564699at2"/>
<dbReference type="InterPro" id="IPR021251">
    <property type="entry name" value="DUF2793"/>
</dbReference>
<accession>A0A368YG61</accession>
<evidence type="ECO:0000313" key="1">
    <source>
        <dbReference type="EMBL" id="RCW78629.1"/>
    </source>
</evidence>
<comment type="caution">
    <text evidence="1">The sequence shown here is derived from an EMBL/GenBank/DDBJ whole genome shotgun (WGS) entry which is preliminary data.</text>
</comment>
<dbReference type="RefSeq" id="WP_114350759.1">
    <property type="nucleotide sequence ID" value="NZ_QPJL01000034.1"/>
</dbReference>
<name>A0A368YG61_9RHOB</name>
<dbReference type="Proteomes" id="UP000253345">
    <property type="component" value="Unassembled WGS sequence"/>
</dbReference>
<evidence type="ECO:0000313" key="2">
    <source>
        <dbReference type="Proteomes" id="UP000253345"/>
    </source>
</evidence>
<protein>
    <submittedName>
        <fullName evidence="1">Uncharacterized protein DUF2793</fullName>
    </submittedName>
</protein>
<gene>
    <name evidence="1" type="ORF">DFP89_1343</name>
</gene>
<reference evidence="1 2" key="1">
    <citation type="submission" date="2018-07" db="EMBL/GenBank/DDBJ databases">
        <title>Genomic Encyclopedia of Type Strains, Phase III (KMG-III): the genomes of soil and plant-associated and newly described type strains.</title>
        <authorList>
            <person name="Whitman W."/>
        </authorList>
    </citation>
    <scope>NUCLEOTIDE SEQUENCE [LARGE SCALE GENOMIC DNA]</scope>
    <source>
        <strain evidence="1 2">CECT 8525</strain>
    </source>
</reference>
<sequence>MELLPYLMAALAQKRAAHNKALRLLDGLVQLSVKSRSQTAAPASPNDRDRYILASGVSGGWPGWAGWHQNLAFQTDGA</sequence>
<dbReference type="EMBL" id="QPJL01000034">
    <property type="protein sequence ID" value="RCW78629.1"/>
    <property type="molecule type" value="Genomic_DNA"/>
</dbReference>
<proteinExistence type="predicted"/>
<dbReference type="Pfam" id="PF10983">
    <property type="entry name" value="DUF2793"/>
    <property type="match status" value="1"/>
</dbReference>
<organism evidence="1 2">
    <name type="scientific">Paracoccus lutimaris</name>
    <dbReference type="NCBI Taxonomy" id="1490030"/>
    <lineage>
        <taxon>Bacteria</taxon>
        <taxon>Pseudomonadati</taxon>
        <taxon>Pseudomonadota</taxon>
        <taxon>Alphaproteobacteria</taxon>
        <taxon>Rhodobacterales</taxon>
        <taxon>Paracoccaceae</taxon>
        <taxon>Paracoccus</taxon>
    </lineage>
</organism>